<dbReference type="InParanoid" id="A0A1Y5U135"/>
<protein>
    <submittedName>
        <fullName evidence="2">27 kDa antigen Cfp30B</fullName>
    </submittedName>
</protein>
<keyword evidence="3" id="KW-1185">Reference proteome</keyword>
<accession>A0A1Y5U135</accession>
<proteinExistence type="predicted"/>
<dbReference type="InterPro" id="IPR037523">
    <property type="entry name" value="VOC_core"/>
</dbReference>
<dbReference type="EMBL" id="FWFR01000004">
    <property type="protein sequence ID" value="SLN75966.1"/>
    <property type="molecule type" value="Genomic_DNA"/>
</dbReference>
<reference evidence="2 3" key="1">
    <citation type="submission" date="2017-03" db="EMBL/GenBank/DDBJ databases">
        <authorList>
            <person name="Afonso C.L."/>
            <person name="Miller P.J."/>
            <person name="Scott M.A."/>
            <person name="Spackman E."/>
            <person name="Goraichik I."/>
            <person name="Dimitrov K.M."/>
            <person name="Suarez D.L."/>
            <person name="Swayne D.E."/>
        </authorList>
    </citation>
    <scope>NUCLEOTIDE SEQUENCE [LARGE SCALE GENOMIC DNA]</scope>
    <source>
        <strain evidence="2 3">CECT 7691</strain>
    </source>
</reference>
<name>A0A1Y5U135_9PROT</name>
<dbReference type="SUPFAM" id="SSF54593">
    <property type="entry name" value="Glyoxalase/Bleomycin resistance protein/Dihydroxybiphenyl dioxygenase"/>
    <property type="match status" value="1"/>
</dbReference>
<dbReference type="PANTHER" id="PTHR33993">
    <property type="entry name" value="GLYOXALASE-RELATED"/>
    <property type="match status" value="1"/>
</dbReference>
<dbReference type="RefSeq" id="WP_085885334.1">
    <property type="nucleotide sequence ID" value="NZ_FWFR01000004.1"/>
</dbReference>
<dbReference type="CDD" id="cd07247">
    <property type="entry name" value="SgaA_N_like"/>
    <property type="match status" value="1"/>
</dbReference>
<dbReference type="PANTHER" id="PTHR33993:SF14">
    <property type="entry name" value="GB|AAF24581.1"/>
    <property type="match status" value="1"/>
</dbReference>
<dbReference type="Proteomes" id="UP000193200">
    <property type="component" value="Unassembled WGS sequence"/>
</dbReference>
<dbReference type="InterPro" id="IPR004360">
    <property type="entry name" value="Glyas_Fos-R_dOase_dom"/>
</dbReference>
<sequence>MSSEPMMTHGAPSWIEHHAKDGAAARAFYEKVLGWKIAELPMQDGATYYGIMVGEHPIGGFSPMPADRGSWVSYITVDDVDARFKKAVAAGAKPLMEPFSVPGVGRMAHFADPAGAVLALITYESQSA</sequence>
<evidence type="ECO:0000313" key="3">
    <source>
        <dbReference type="Proteomes" id="UP000193200"/>
    </source>
</evidence>
<dbReference type="OrthoDB" id="9793039at2"/>
<dbReference type="Gene3D" id="3.10.180.10">
    <property type="entry name" value="2,3-Dihydroxybiphenyl 1,2-Dioxygenase, domain 1"/>
    <property type="match status" value="1"/>
</dbReference>
<dbReference type="InterPro" id="IPR029068">
    <property type="entry name" value="Glyas_Bleomycin-R_OHBP_Dase"/>
</dbReference>
<gene>
    <name evidence="2" type="ORF">OCH7691_04003</name>
</gene>
<dbReference type="AlphaFoldDB" id="A0A1Y5U135"/>
<evidence type="ECO:0000313" key="2">
    <source>
        <dbReference type="EMBL" id="SLN75966.1"/>
    </source>
</evidence>
<dbReference type="Pfam" id="PF00903">
    <property type="entry name" value="Glyoxalase"/>
    <property type="match status" value="1"/>
</dbReference>
<evidence type="ECO:0000259" key="1">
    <source>
        <dbReference type="PROSITE" id="PS51819"/>
    </source>
</evidence>
<feature type="domain" description="VOC" evidence="1">
    <location>
        <begin position="11"/>
        <end position="123"/>
    </location>
</feature>
<organism evidence="2 3">
    <name type="scientific">Oceanibacterium hippocampi</name>
    <dbReference type="NCBI Taxonomy" id="745714"/>
    <lineage>
        <taxon>Bacteria</taxon>
        <taxon>Pseudomonadati</taxon>
        <taxon>Pseudomonadota</taxon>
        <taxon>Alphaproteobacteria</taxon>
        <taxon>Sneathiellales</taxon>
        <taxon>Sneathiellaceae</taxon>
        <taxon>Oceanibacterium</taxon>
    </lineage>
</organism>
<dbReference type="PROSITE" id="PS51819">
    <property type="entry name" value="VOC"/>
    <property type="match status" value="1"/>
</dbReference>
<dbReference type="InterPro" id="IPR052164">
    <property type="entry name" value="Anthracycline_SecMetBiosynth"/>
</dbReference>